<feature type="chain" id="PRO_5011676366" description="DUF1302 domain-containing protein" evidence="1">
    <location>
        <begin position="38"/>
        <end position="562"/>
    </location>
</feature>
<evidence type="ECO:0008006" key="4">
    <source>
        <dbReference type="Google" id="ProtNLM"/>
    </source>
</evidence>
<sequence>MAENNKTHNQKHSVLKRCTPILSTILAGMALSGGANAMTIDSGNRDIRMSWNNTLKYSAAWRVEDQDPEVADNSIGVQANTNDGDLNFDKGLISNRVDLLSEFNFNYKRRYGFRLSGAAWYDSVYNTEHDNPGALGGALYNPRSVDTDEFTDETEKLHGRDAELLDAFAFGNIYLGQKSLNMKAGRFTQLYGESLFFGSNGVAAGQTSLDLVKALSVPNSRFQEILRPINQFSAQLQLSPKVSLGAYYQFEWRKTQLPASGSYFSFADFADEGGETIILGPGQSVFRGSDQKASDSGQFGAQLKFKASDYDFGLYAAQYHDKMPQFYVRPGVNVQAGSIGDYVLTYAEDIKMVGASVSTLIGEANVAAEISFRDDMPLVASGNTVILPGNTTADNGDNAAYPVGRTFHANLSMINVFNESALWDGASLLAEMAFNRRLSISENGDQLDPSATRDATAVQFLFTPEYFQVAPGLDLKTPIGASYGVDGRSSVNGALFPSEHGGNVSLGITADYQRTWQAGLSYTHYYGAAGSIIKYDTAVPELSYENFHGDRDFVSLSIQRTF</sequence>
<evidence type="ECO:0000313" key="2">
    <source>
        <dbReference type="EMBL" id="SFM45277.1"/>
    </source>
</evidence>
<feature type="signal peptide" evidence="1">
    <location>
        <begin position="1"/>
        <end position="37"/>
    </location>
</feature>
<protein>
    <recommendedName>
        <fullName evidence="4">DUF1302 domain-containing protein</fullName>
    </recommendedName>
</protein>
<evidence type="ECO:0000313" key="3">
    <source>
        <dbReference type="Proteomes" id="UP000199339"/>
    </source>
</evidence>
<dbReference type="Pfam" id="PF06980">
    <property type="entry name" value="DUF1302"/>
    <property type="match status" value="1"/>
</dbReference>
<dbReference type="EMBL" id="FOUR01000001">
    <property type="protein sequence ID" value="SFM45277.1"/>
    <property type="molecule type" value="Genomic_DNA"/>
</dbReference>
<dbReference type="Proteomes" id="UP000199339">
    <property type="component" value="Unassembled WGS sequence"/>
</dbReference>
<proteinExistence type="predicted"/>
<keyword evidence="3" id="KW-1185">Reference proteome</keyword>
<organism evidence="2 3">
    <name type="scientific">Marinobacter pelagius</name>
    <dbReference type="NCBI Taxonomy" id="379482"/>
    <lineage>
        <taxon>Bacteria</taxon>
        <taxon>Pseudomonadati</taxon>
        <taxon>Pseudomonadota</taxon>
        <taxon>Gammaproteobacteria</taxon>
        <taxon>Pseudomonadales</taxon>
        <taxon>Marinobacteraceae</taxon>
        <taxon>Marinobacter</taxon>
    </lineage>
</organism>
<keyword evidence="1" id="KW-0732">Signal</keyword>
<dbReference type="AlphaFoldDB" id="A0A1I4QZ61"/>
<evidence type="ECO:0000256" key="1">
    <source>
        <dbReference type="SAM" id="SignalP"/>
    </source>
</evidence>
<gene>
    <name evidence="2" type="ORF">SAMN04487961_0313</name>
</gene>
<dbReference type="InterPro" id="IPR010727">
    <property type="entry name" value="DUF1302"/>
</dbReference>
<reference evidence="3" key="1">
    <citation type="submission" date="2016-10" db="EMBL/GenBank/DDBJ databases">
        <authorList>
            <person name="Varghese N."/>
            <person name="Submissions S."/>
        </authorList>
    </citation>
    <scope>NUCLEOTIDE SEQUENCE [LARGE SCALE GENOMIC DNA]</scope>
    <source>
        <strain evidence="3">CGMCC 1.6775</strain>
    </source>
</reference>
<accession>A0A1I4QZ61</accession>
<name>A0A1I4QZ61_9GAMM</name>
<dbReference type="RefSeq" id="WP_175497183.1">
    <property type="nucleotide sequence ID" value="NZ_FOUR01000001.1"/>
</dbReference>